<evidence type="ECO:0000313" key="2">
    <source>
        <dbReference type="Proteomes" id="UP001177021"/>
    </source>
</evidence>
<sequence length="78" mass="8917">MCLIMAWSKCYVGNWNILQKNMDTAKASLEVLIADRQFLRDRVTISQVSGSSMLKLIILSKQVTVARVYNCDVHQQKI</sequence>
<comment type="caution">
    <text evidence="1">The sequence shown here is derived from an EMBL/GenBank/DDBJ whole genome shotgun (WGS) entry which is preliminary data.</text>
</comment>
<evidence type="ECO:0000313" key="1">
    <source>
        <dbReference type="EMBL" id="CAJ2654053.1"/>
    </source>
</evidence>
<proteinExistence type="predicted"/>
<protein>
    <submittedName>
        <fullName evidence="1">Uncharacterized protein</fullName>
    </submittedName>
</protein>
<organism evidence="1 2">
    <name type="scientific">Trifolium pratense</name>
    <name type="common">Red clover</name>
    <dbReference type="NCBI Taxonomy" id="57577"/>
    <lineage>
        <taxon>Eukaryota</taxon>
        <taxon>Viridiplantae</taxon>
        <taxon>Streptophyta</taxon>
        <taxon>Embryophyta</taxon>
        <taxon>Tracheophyta</taxon>
        <taxon>Spermatophyta</taxon>
        <taxon>Magnoliopsida</taxon>
        <taxon>eudicotyledons</taxon>
        <taxon>Gunneridae</taxon>
        <taxon>Pentapetalae</taxon>
        <taxon>rosids</taxon>
        <taxon>fabids</taxon>
        <taxon>Fabales</taxon>
        <taxon>Fabaceae</taxon>
        <taxon>Papilionoideae</taxon>
        <taxon>50 kb inversion clade</taxon>
        <taxon>NPAAA clade</taxon>
        <taxon>Hologalegina</taxon>
        <taxon>IRL clade</taxon>
        <taxon>Trifolieae</taxon>
        <taxon>Trifolium</taxon>
    </lineage>
</organism>
<reference evidence="1" key="1">
    <citation type="submission" date="2023-10" db="EMBL/GenBank/DDBJ databases">
        <authorList>
            <person name="Rodriguez Cubillos JULIANA M."/>
            <person name="De Vega J."/>
        </authorList>
    </citation>
    <scope>NUCLEOTIDE SEQUENCE</scope>
</reference>
<dbReference type="Proteomes" id="UP001177021">
    <property type="component" value="Unassembled WGS sequence"/>
</dbReference>
<name>A0ACB0KCI9_TRIPR</name>
<accession>A0ACB0KCI9</accession>
<dbReference type="EMBL" id="CASHSV030000206">
    <property type="protein sequence ID" value="CAJ2654053.1"/>
    <property type="molecule type" value="Genomic_DNA"/>
</dbReference>
<keyword evidence="2" id="KW-1185">Reference proteome</keyword>
<gene>
    <name evidence="1" type="ORF">MILVUS5_LOCUS21285</name>
</gene>